<organism evidence="2 3">
    <name type="scientific">Papaver somniferum</name>
    <name type="common">Opium poppy</name>
    <dbReference type="NCBI Taxonomy" id="3469"/>
    <lineage>
        <taxon>Eukaryota</taxon>
        <taxon>Viridiplantae</taxon>
        <taxon>Streptophyta</taxon>
        <taxon>Embryophyta</taxon>
        <taxon>Tracheophyta</taxon>
        <taxon>Spermatophyta</taxon>
        <taxon>Magnoliopsida</taxon>
        <taxon>Ranunculales</taxon>
        <taxon>Papaveraceae</taxon>
        <taxon>Papaveroideae</taxon>
        <taxon>Papaver</taxon>
    </lineage>
</organism>
<dbReference type="AlphaFoldDB" id="A0A4Y7I8H0"/>
<evidence type="ECO:0000313" key="3">
    <source>
        <dbReference type="Proteomes" id="UP000316621"/>
    </source>
</evidence>
<protein>
    <submittedName>
        <fullName evidence="2">Uncharacterized protein</fullName>
    </submittedName>
</protein>
<evidence type="ECO:0000313" key="2">
    <source>
        <dbReference type="EMBL" id="RZC43705.1"/>
    </source>
</evidence>
<keyword evidence="1" id="KW-0472">Membrane</keyword>
<keyword evidence="1" id="KW-0812">Transmembrane</keyword>
<feature type="transmembrane region" description="Helical" evidence="1">
    <location>
        <begin position="142"/>
        <end position="159"/>
    </location>
</feature>
<dbReference type="EMBL" id="CM010715">
    <property type="protein sequence ID" value="RZC43705.1"/>
    <property type="molecule type" value="Genomic_DNA"/>
</dbReference>
<accession>A0A4Y7I8H0</accession>
<proteinExistence type="predicted"/>
<sequence length="171" mass="19814">MGDKATSRIRIIGLVGASRLEEIINVATTNLLVASAAITLSGSNKYLQHIRMLKGSPYISRLVIVFLQLRRCYQLTVGGELRKNWTYIILYAHYLGLGGHNWYLFRYLFNLPCIVCFLVLFYPLNHIMSQSYSLDNLVSRPIMMIIVFLWQCQVFYHMFQSHLALPIKLEH</sequence>
<evidence type="ECO:0000256" key="1">
    <source>
        <dbReference type="SAM" id="Phobius"/>
    </source>
</evidence>
<dbReference type="Proteomes" id="UP000316621">
    <property type="component" value="Chromosome 1"/>
</dbReference>
<keyword evidence="1" id="KW-1133">Transmembrane helix</keyword>
<feature type="transmembrane region" description="Helical" evidence="1">
    <location>
        <begin position="103"/>
        <end position="122"/>
    </location>
</feature>
<name>A0A4Y7I8H0_PAPSO</name>
<dbReference type="Gramene" id="RZC43705">
    <property type="protein sequence ID" value="RZC43705"/>
    <property type="gene ID" value="C5167_036659"/>
</dbReference>
<gene>
    <name evidence="2" type="ORF">C5167_036659</name>
</gene>
<reference evidence="2 3" key="1">
    <citation type="journal article" date="2018" name="Science">
        <title>The opium poppy genome and morphinan production.</title>
        <authorList>
            <person name="Guo L."/>
            <person name="Winzer T."/>
            <person name="Yang X."/>
            <person name="Li Y."/>
            <person name="Ning Z."/>
            <person name="He Z."/>
            <person name="Teodor R."/>
            <person name="Lu Y."/>
            <person name="Bowser T.A."/>
            <person name="Graham I.A."/>
            <person name="Ye K."/>
        </authorList>
    </citation>
    <scope>NUCLEOTIDE SEQUENCE [LARGE SCALE GENOMIC DNA]</scope>
    <source>
        <strain evidence="3">cv. HN1</strain>
        <tissue evidence="2">Leaves</tissue>
    </source>
</reference>
<keyword evidence="3" id="KW-1185">Reference proteome</keyword>